<dbReference type="RefSeq" id="WP_085862994.1">
    <property type="nucleotide sequence ID" value="NZ_FWFT01000001.1"/>
</dbReference>
<dbReference type="Pfam" id="PF13704">
    <property type="entry name" value="Glyco_tranf_2_4"/>
    <property type="match status" value="1"/>
</dbReference>
<accession>A0A1Y5RH88</accession>
<comment type="subcellular location">
    <subcellularLocation>
        <location evidence="1">Membrane</location>
        <topology evidence="1">Single-pass membrane protein</topology>
    </subcellularLocation>
</comment>
<proteinExistence type="predicted"/>
<dbReference type="GO" id="GO:0016020">
    <property type="term" value="C:membrane"/>
    <property type="evidence" value="ECO:0007669"/>
    <property type="project" value="UniProtKB-SubCell"/>
</dbReference>
<dbReference type="PANTHER" id="PTHR21461">
    <property type="entry name" value="GLYCOSYLTRANSFERASE FAMILY 92 PROTEIN"/>
    <property type="match status" value="1"/>
</dbReference>
<gene>
    <name evidence="4" type="ORF">PSJ8397_00542</name>
</gene>
<sequence length="336" mass="38852">MRITSVTPMKNEAPFLLEWVAYHRMIGVNDMLVFSNDCTDGTNLMLERLDEMGVLRHYPNPSMYLARDKHHLQVIRYINTSERLPRSDWVVSFDVDEFICVNTGKGHLEDLFNAVPDANMIVMNQHNFGCSDIVPFEDALLTRQFQYAWDKEKAYHARLNRRGTKTLTHQSAEAKAWHNHSPVFHGDKLDKVHCVNGSGIRQTEQDFTKDIKSLLHPHFGFDLVQLNHYALRAVETYMLKVDRGNANHADAKDAMAYWRRYDNNDLHDTNIQRMTDDIDTARDELLKDAELKSLHTAAVDVAQRRIAAFKKQPEMQSLLSKIKRYRENHTLAASSA</sequence>
<name>A0A1Y5RH88_9RHOB</name>
<dbReference type="GO" id="GO:0016757">
    <property type="term" value="F:glycosyltransferase activity"/>
    <property type="evidence" value="ECO:0007669"/>
    <property type="project" value="TreeGrafter"/>
</dbReference>
<evidence type="ECO:0000313" key="5">
    <source>
        <dbReference type="Proteomes" id="UP000193623"/>
    </source>
</evidence>
<keyword evidence="2" id="KW-0812">Transmembrane</keyword>
<evidence type="ECO:0000256" key="1">
    <source>
        <dbReference type="ARBA" id="ARBA00004167"/>
    </source>
</evidence>
<dbReference type="AlphaFoldDB" id="A0A1Y5RH88"/>
<evidence type="ECO:0000313" key="4">
    <source>
        <dbReference type="EMBL" id="SLN17324.1"/>
    </source>
</evidence>
<evidence type="ECO:0000256" key="3">
    <source>
        <dbReference type="ARBA" id="ARBA00022989"/>
    </source>
</evidence>
<keyword evidence="5" id="KW-1185">Reference proteome</keyword>
<evidence type="ECO:0008006" key="6">
    <source>
        <dbReference type="Google" id="ProtNLM"/>
    </source>
</evidence>
<reference evidence="4 5" key="1">
    <citation type="submission" date="2017-03" db="EMBL/GenBank/DDBJ databases">
        <authorList>
            <person name="Afonso C.L."/>
            <person name="Miller P.J."/>
            <person name="Scott M.A."/>
            <person name="Spackman E."/>
            <person name="Goraichik I."/>
            <person name="Dimitrov K.M."/>
            <person name="Suarez D.L."/>
            <person name="Swayne D.E."/>
        </authorList>
    </citation>
    <scope>NUCLEOTIDE SEQUENCE [LARGE SCALE GENOMIC DNA]</scope>
    <source>
        <strain evidence="4 5">CECT 8397</strain>
    </source>
</reference>
<evidence type="ECO:0000256" key="2">
    <source>
        <dbReference type="ARBA" id="ARBA00022692"/>
    </source>
</evidence>
<dbReference type="GO" id="GO:0005737">
    <property type="term" value="C:cytoplasm"/>
    <property type="evidence" value="ECO:0007669"/>
    <property type="project" value="TreeGrafter"/>
</dbReference>
<dbReference type="EMBL" id="FWFT01000001">
    <property type="protein sequence ID" value="SLN17324.1"/>
    <property type="molecule type" value="Genomic_DNA"/>
</dbReference>
<protein>
    <recommendedName>
        <fullName evidence="6">Glycosyl transferase family 2</fullName>
    </recommendedName>
</protein>
<dbReference type="Proteomes" id="UP000193623">
    <property type="component" value="Unassembled WGS sequence"/>
</dbReference>
<dbReference type="PANTHER" id="PTHR21461:SF69">
    <property type="entry name" value="GLYCOSYLTRANSFERASE FAMILY 92 PROTEIN"/>
    <property type="match status" value="1"/>
</dbReference>
<keyword evidence="3" id="KW-1133">Transmembrane helix</keyword>
<organism evidence="4 5">
    <name type="scientific">Pseudooctadecabacter jejudonensis</name>
    <dbReference type="NCBI Taxonomy" id="1391910"/>
    <lineage>
        <taxon>Bacteria</taxon>
        <taxon>Pseudomonadati</taxon>
        <taxon>Pseudomonadota</taxon>
        <taxon>Alphaproteobacteria</taxon>
        <taxon>Rhodobacterales</taxon>
        <taxon>Paracoccaceae</taxon>
        <taxon>Pseudooctadecabacter</taxon>
    </lineage>
</organism>
<keyword evidence="3" id="KW-0472">Membrane</keyword>
<dbReference type="OrthoDB" id="4964299at2"/>